<name>A0AAF0C8E9_9GAMM</name>
<dbReference type="InterPro" id="IPR026170">
    <property type="entry name" value="FAM173A/B"/>
</dbReference>
<dbReference type="Gene3D" id="3.40.50.150">
    <property type="entry name" value="Vaccinia Virus protein VP39"/>
    <property type="match status" value="1"/>
</dbReference>
<dbReference type="AlphaFoldDB" id="A0AAF0C8E9"/>
<dbReference type="Proteomes" id="UP000032352">
    <property type="component" value="Chromosome"/>
</dbReference>
<keyword evidence="1 4" id="KW-0489">Methyltransferase</keyword>
<dbReference type="GO" id="GO:0032259">
    <property type="term" value="P:methylation"/>
    <property type="evidence" value="ECO:0007669"/>
    <property type="project" value="UniProtKB-KW"/>
</dbReference>
<proteinExistence type="predicted"/>
<organism evidence="4 5">
    <name type="scientific">Thalassomonas viridans</name>
    <dbReference type="NCBI Taxonomy" id="137584"/>
    <lineage>
        <taxon>Bacteria</taxon>
        <taxon>Pseudomonadati</taxon>
        <taxon>Pseudomonadota</taxon>
        <taxon>Gammaproteobacteria</taxon>
        <taxon>Alteromonadales</taxon>
        <taxon>Colwelliaceae</taxon>
        <taxon>Thalassomonas</taxon>
    </lineage>
</organism>
<evidence type="ECO:0000256" key="2">
    <source>
        <dbReference type="ARBA" id="ARBA00022679"/>
    </source>
</evidence>
<protein>
    <submittedName>
        <fullName evidence="4">Class I SAM-dependent methyltransferase</fullName>
    </submittedName>
</protein>
<dbReference type="SUPFAM" id="SSF53335">
    <property type="entry name" value="S-adenosyl-L-methionine-dependent methyltransferases"/>
    <property type="match status" value="1"/>
</dbReference>
<dbReference type="InterPro" id="IPR029063">
    <property type="entry name" value="SAM-dependent_MTases_sf"/>
</dbReference>
<reference evidence="4 5" key="2">
    <citation type="journal article" date="2022" name="Mar. Drugs">
        <title>Bioassay-Guided Fractionation Leads to the Detection of Cholic Acid Generated by the Rare Thalassomonas sp.</title>
        <authorList>
            <person name="Pheiffer F."/>
            <person name="Schneider Y.K."/>
            <person name="Hansen E.H."/>
            <person name="Andersen J.H."/>
            <person name="Isaksson J."/>
            <person name="Busche T."/>
            <person name="R C."/>
            <person name="Kalinowski J."/>
            <person name="Zyl L.V."/>
            <person name="Trindade M."/>
        </authorList>
    </citation>
    <scope>NUCLEOTIDE SEQUENCE [LARGE SCALE GENOMIC DNA]</scope>
    <source>
        <strain evidence="4 5">XOM25</strain>
    </source>
</reference>
<keyword evidence="2" id="KW-0808">Transferase</keyword>
<accession>A0AAF0C8E9</accession>
<dbReference type="PANTHER" id="PTHR13610:SF9">
    <property type="entry name" value="FI06469P"/>
    <property type="match status" value="1"/>
</dbReference>
<evidence type="ECO:0000256" key="3">
    <source>
        <dbReference type="ARBA" id="ARBA00022691"/>
    </source>
</evidence>
<evidence type="ECO:0000256" key="1">
    <source>
        <dbReference type="ARBA" id="ARBA00022603"/>
    </source>
</evidence>
<dbReference type="GO" id="GO:0016279">
    <property type="term" value="F:protein-lysine N-methyltransferase activity"/>
    <property type="evidence" value="ECO:0007669"/>
    <property type="project" value="InterPro"/>
</dbReference>
<gene>
    <name evidence="4" type="ORF">SG34_023575</name>
</gene>
<dbReference type="RefSeq" id="WP_044836926.1">
    <property type="nucleotide sequence ID" value="NZ_CP059733.1"/>
</dbReference>
<evidence type="ECO:0000313" key="4">
    <source>
        <dbReference type="EMBL" id="WDE04291.1"/>
    </source>
</evidence>
<sequence>MPLFEILLLLLFVLIAFSIIWSTLAVGISPMPSSAKARQAMLNLCRDTGSGRITDFGSGWGHFVIAAAKAFPDRQITGYELSLCPYLTAYLLKLMFRLDNLTLKRRDFLTADLGSTSVLVCYLYPGAMKAIENKLATDQHRVDYIISNNFACPNLTPIKTLQLDDFYRSPVYLYHL</sequence>
<dbReference type="EMBL" id="CP059733">
    <property type="protein sequence ID" value="WDE04291.1"/>
    <property type="molecule type" value="Genomic_DNA"/>
</dbReference>
<reference evidence="4 5" key="1">
    <citation type="journal article" date="2015" name="Genome Announc.">
        <title>Draft Genome Sequences of Marine Isolates of Thalassomonas viridans and Thalassomonas actiniarum.</title>
        <authorList>
            <person name="Olonade I."/>
            <person name="van Zyl L.J."/>
            <person name="Trindade M."/>
        </authorList>
    </citation>
    <scope>NUCLEOTIDE SEQUENCE [LARGE SCALE GENOMIC DNA]</scope>
    <source>
        <strain evidence="4 5">XOM25</strain>
    </source>
</reference>
<keyword evidence="3" id="KW-0949">S-adenosyl-L-methionine</keyword>
<dbReference type="PANTHER" id="PTHR13610">
    <property type="entry name" value="METHYLTRANSFERASE DOMAIN-CONTAINING PROTEIN"/>
    <property type="match status" value="1"/>
</dbReference>
<keyword evidence="5" id="KW-1185">Reference proteome</keyword>
<evidence type="ECO:0000313" key="5">
    <source>
        <dbReference type="Proteomes" id="UP000032352"/>
    </source>
</evidence>
<dbReference type="KEGG" id="tvd:SG34_023575"/>